<keyword evidence="2" id="KW-1185">Reference proteome</keyword>
<comment type="caution">
    <text evidence="1">The sequence shown here is derived from an EMBL/GenBank/DDBJ whole genome shotgun (WGS) entry which is preliminary data.</text>
</comment>
<dbReference type="InterPro" id="IPR019615">
    <property type="entry name" value="DUF2487"/>
</dbReference>
<evidence type="ECO:0000313" key="1">
    <source>
        <dbReference type="EMBL" id="NBD22564.1"/>
    </source>
</evidence>
<dbReference type="Pfam" id="PF10673">
    <property type="entry name" value="DUF2487"/>
    <property type="match status" value="1"/>
</dbReference>
<organism evidence="1 2">
    <name type="scientific">Paenibacillus glycinis</name>
    <dbReference type="NCBI Taxonomy" id="2697035"/>
    <lineage>
        <taxon>Bacteria</taxon>
        <taxon>Bacillati</taxon>
        <taxon>Bacillota</taxon>
        <taxon>Bacilli</taxon>
        <taxon>Bacillales</taxon>
        <taxon>Paenibacillaceae</taxon>
        <taxon>Paenibacillus</taxon>
    </lineage>
</organism>
<accession>A0ABW9XIX3</accession>
<dbReference type="Proteomes" id="UP000665561">
    <property type="component" value="Unassembled WGS sequence"/>
</dbReference>
<dbReference type="RefSeq" id="WP_161740520.1">
    <property type="nucleotide sequence ID" value="NZ_JAAAMV010000001.1"/>
</dbReference>
<gene>
    <name evidence="1" type="ORF">GT019_01620</name>
</gene>
<name>A0ABW9XIX3_9BACL</name>
<proteinExistence type="predicted"/>
<dbReference type="EMBL" id="JAAAMV010000001">
    <property type="protein sequence ID" value="NBD22564.1"/>
    <property type="molecule type" value="Genomic_DNA"/>
</dbReference>
<evidence type="ECO:0000313" key="2">
    <source>
        <dbReference type="Proteomes" id="UP000665561"/>
    </source>
</evidence>
<sequence>MKFSELNAEQWAELQPYLDTAVLPVTGLTGAEMPHEATLRLERLREVLNTIEQPFKGRTVTYPSVQYGEWTPDLVRQLNGICANLRRAGFKFVVLASAIALPSAEGSGADLVVCADNDHQAPDAGQVSEAIRKLWLGRA</sequence>
<protein>
    <submittedName>
        <fullName evidence="1">DUF2487 family protein</fullName>
    </submittedName>
</protein>
<reference evidence="1 2" key="1">
    <citation type="submission" date="2020-01" db="EMBL/GenBank/DDBJ databases">
        <title>Paenibacillus soybeanensis sp. nov. isolated from the nodules of soybean (Glycine max(L.) Merr).</title>
        <authorList>
            <person name="Wang H."/>
        </authorList>
    </citation>
    <scope>NUCLEOTIDE SEQUENCE [LARGE SCALE GENOMIC DNA]</scope>
    <source>
        <strain evidence="1 2">T1</strain>
    </source>
</reference>